<sequence length="337" mass="38619">MNYLTFLLAILHVQKALGEEIFWDTTVKLTENMILECAYPLTETLTQLEWFKIIGMQKDPIGIFSPAFGIQIRKPYADRVYYVNSTMAPNVITLFFYNASEADLGIYSCFFHIFPHGTWEKTTQVIQADSFEIAASLNGPMRPITSEIGQNVTLTYLIQMKGPVQQVTWEKIQAHQIDILTCCNLSQGRTYTSKYQRQVWSNCSQGIRVSHLVIPHATASDSGVYRCCVKDSTGESETFMMRLTLIEGETNNQHISFVAGGTVLLLLVILIIVIIVIFYNRRRRRLINVPFQESWDTQSKITNNFRSAMPTNQAMDDAKEDIYVNYPTLPRRPRLRD</sequence>
<organism evidence="1 2">
    <name type="scientific">Castor canadensis</name>
    <name type="common">American beaver</name>
    <dbReference type="NCBI Taxonomy" id="51338"/>
    <lineage>
        <taxon>Eukaryota</taxon>
        <taxon>Metazoa</taxon>
        <taxon>Chordata</taxon>
        <taxon>Craniata</taxon>
        <taxon>Vertebrata</taxon>
        <taxon>Euteleostomi</taxon>
        <taxon>Mammalia</taxon>
        <taxon>Eutheria</taxon>
        <taxon>Euarchontoglires</taxon>
        <taxon>Glires</taxon>
        <taxon>Rodentia</taxon>
        <taxon>Castorimorpha</taxon>
        <taxon>Castoridae</taxon>
        <taxon>Castor</taxon>
    </lineage>
</organism>
<proteinExistence type="predicted"/>
<keyword evidence="1" id="KW-1185">Reference proteome</keyword>
<reference evidence="2" key="1">
    <citation type="submission" date="2025-08" db="UniProtKB">
        <authorList>
            <consortium name="RefSeq"/>
        </authorList>
    </citation>
    <scope>IDENTIFICATION</scope>
</reference>
<evidence type="ECO:0000313" key="1">
    <source>
        <dbReference type="Proteomes" id="UP001732720"/>
    </source>
</evidence>
<evidence type="ECO:0000313" key="2">
    <source>
        <dbReference type="RefSeq" id="XP_073925762.1"/>
    </source>
</evidence>
<name>A0AC58M8N6_CASCN</name>
<protein>
    <submittedName>
        <fullName evidence="2">CD226 antigen</fullName>
    </submittedName>
</protein>
<accession>A0AC58M8N6</accession>
<gene>
    <name evidence="2" type="primary">Cd226</name>
</gene>
<dbReference type="RefSeq" id="XP_073925762.1">
    <property type="nucleotide sequence ID" value="XM_074069661.1"/>
</dbReference>
<dbReference type="Proteomes" id="UP001732720">
    <property type="component" value="Chromosome 4"/>
</dbReference>